<proteinExistence type="predicted"/>
<comment type="caution">
    <text evidence="2">The sequence shown here is derived from an EMBL/GenBank/DDBJ whole genome shotgun (WGS) entry which is preliminary data.</text>
</comment>
<organism evidence="2 3">
    <name type="scientific">Cellulomonas fengjieae</name>
    <dbReference type="NCBI Taxonomy" id="2819978"/>
    <lineage>
        <taxon>Bacteria</taxon>
        <taxon>Bacillati</taxon>
        <taxon>Actinomycetota</taxon>
        <taxon>Actinomycetes</taxon>
        <taxon>Micrococcales</taxon>
        <taxon>Cellulomonadaceae</taxon>
        <taxon>Cellulomonas</taxon>
    </lineage>
</organism>
<evidence type="ECO:0000313" key="3">
    <source>
        <dbReference type="Proteomes" id="UP000678317"/>
    </source>
</evidence>
<reference evidence="2 3" key="1">
    <citation type="submission" date="2021-03" db="EMBL/GenBank/DDBJ databases">
        <title>novel species in genus Cellulomonas.</title>
        <authorList>
            <person name="Zhang G."/>
        </authorList>
    </citation>
    <scope>NUCLEOTIDE SEQUENCE [LARGE SCALE GENOMIC DNA]</scope>
    <source>
        <strain evidence="3">zg-ZUI188</strain>
    </source>
</reference>
<protein>
    <submittedName>
        <fullName evidence="2">Uncharacterized protein</fullName>
    </submittedName>
</protein>
<accession>A0ABS3SH02</accession>
<dbReference type="EMBL" id="JAGFBM010000005">
    <property type="protein sequence ID" value="MBO3085012.1"/>
    <property type="molecule type" value="Genomic_DNA"/>
</dbReference>
<feature type="region of interest" description="Disordered" evidence="1">
    <location>
        <begin position="47"/>
        <end position="74"/>
    </location>
</feature>
<dbReference type="Proteomes" id="UP000678317">
    <property type="component" value="Unassembled WGS sequence"/>
</dbReference>
<evidence type="ECO:0000256" key="1">
    <source>
        <dbReference type="SAM" id="MobiDB-lite"/>
    </source>
</evidence>
<dbReference type="RefSeq" id="WP_208289565.1">
    <property type="nucleotide sequence ID" value="NZ_CP074404.1"/>
</dbReference>
<name>A0ABS3SH02_9CELL</name>
<evidence type="ECO:0000313" key="2">
    <source>
        <dbReference type="EMBL" id="MBO3085012.1"/>
    </source>
</evidence>
<feature type="compositionally biased region" description="Basic and acidic residues" evidence="1">
    <location>
        <begin position="53"/>
        <end position="62"/>
    </location>
</feature>
<sequence length="74" mass="7801">MTQSSEARTEALPVVVGALTHRLPARPAGNHPVRVRVRVPLDVLEATSAGLRGLDDKRRSEAAENPPSPPSQGG</sequence>
<keyword evidence="3" id="KW-1185">Reference proteome</keyword>
<gene>
    <name evidence="2" type="ORF">J4035_10200</name>
</gene>